<dbReference type="AlphaFoldDB" id="A0A1L8HHZ6"/>
<evidence type="ECO:0000313" key="6">
    <source>
        <dbReference type="RefSeq" id="XP_018100864.1"/>
    </source>
</evidence>
<dbReference type="InterPro" id="IPR002347">
    <property type="entry name" value="SDR_fam"/>
</dbReference>
<evidence type="ECO:0000256" key="3">
    <source>
        <dbReference type="RuleBase" id="RU000363"/>
    </source>
</evidence>
<keyword evidence="4" id="KW-0732">Signal</keyword>
<keyword evidence="5" id="KW-1185">Reference proteome</keyword>
<dbReference type="OrthoDB" id="5296at2759"/>
<gene>
    <name evidence="6 7" type="primary">rdh9</name>
</gene>
<dbReference type="InterPro" id="IPR036291">
    <property type="entry name" value="NAD(P)-bd_dom_sf"/>
</dbReference>
<proteinExistence type="inferred from homology"/>
<evidence type="ECO:0000256" key="2">
    <source>
        <dbReference type="ARBA" id="ARBA00023002"/>
    </source>
</evidence>
<keyword evidence="2" id="KW-0560">Oxidoreductase</keyword>
<feature type="chain" id="PRO_5044562460" evidence="4">
    <location>
        <begin position="21"/>
        <end position="319"/>
    </location>
</feature>
<dbReference type="CTD" id="103142"/>
<dbReference type="PRINTS" id="PR00080">
    <property type="entry name" value="SDRFAMILY"/>
</dbReference>
<dbReference type="OMA" id="INYPVAP"/>
<dbReference type="PANTHER" id="PTHR43313:SF45">
    <property type="entry name" value="RETINOL DEHYDROGENASE 7"/>
    <property type="match status" value="1"/>
</dbReference>
<evidence type="ECO:0000313" key="5">
    <source>
        <dbReference type="Proteomes" id="UP000186698"/>
    </source>
</evidence>
<dbReference type="PANTHER" id="PTHR43313">
    <property type="entry name" value="SHORT-CHAIN DEHYDROGENASE/REDUCTASE FAMILY 9C"/>
    <property type="match status" value="1"/>
</dbReference>
<evidence type="ECO:0000313" key="7">
    <source>
        <dbReference type="RefSeq" id="XP_041437064.1"/>
    </source>
</evidence>
<dbReference type="FunFam" id="3.40.50.720:FF:000074">
    <property type="entry name" value="Retinol dehydrogenase type 1"/>
    <property type="match status" value="1"/>
</dbReference>
<feature type="signal peptide" evidence="4">
    <location>
        <begin position="1"/>
        <end position="20"/>
    </location>
</feature>
<dbReference type="STRING" id="8355.A0A1L8HHZ6"/>
<dbReference type="RefSeq" id="XP_018100864.1">
    <property type="nucleotide sequence ID" value="XM_018245375.2"/>
</dbReference>
<dbReference type="RefSeq" id="XP_041437064.1">
    <property type="nucleotide sequence ID" value="XM_041581130.1"/>
</dbReference>
<dbReference type="PRINTS" id="PR00081">
    <property type="entry name" value="GDHRDH"/>
</dbReference>
<reference evidence="6" key="1">
    <citation type="submission" date="2022-04" db="UniProtKB">
        <authorList>
            <consortium name="RefSeq"/>
        </authorList>
    </citation>
    <scope>IDENTIFICATION</scope>
    <source>
        <strain evidence="6 7">J_2021</strain>
        <tissue evidence="6 7">Erythrocytes</tissue>
    </source>
</reference>
<dbReference type="Bgee" id="779247">
    <property type="expression patterns" value="Expressed in internal ear and 16 other cell types or tissues"/>
</dbReference>
<dbReference type="GO" id="GO:0008202">
    <property type="term" value="P:steroid metabolic process"/>
    <property type="evidence" value="ECO:0000318"/>
    <property type="project" value="GO_Central"/>
</dbReference>
<dbReference type="PaxDb" id="8355-A0A1L8HHZ6"/>
<dbReference type="GeneID" id="779247"/>
<dbReference type="Gene3D" id="3.40.50.720">
    <property type="entry name" value="NAD(P)-binding Rossmann-like Domain"/>
    <property type="match status" value="1"/>
</dbReference>
<dbReference type="Pfam" id="PF00106">
    <property type="entry name" value="adh_short"/>
    <property type="match status" value="1"/>
</dbReference>
<dbReference type="GO" id="GO:0016491">
    <property type="term" value="F:oxidoreductase activity"/>
    <property type="evidence" value="ECO:0000318"/>
    <property type="project" value="GO_Central"/>
</dbReference>
<protein>
    <submittedName>
        <fullName evidence="6">Retinol dehydrogenase 9 isoform X1</fullName>
    </submittedName>
</protein>
<name>A0A1L8HHZ6_XENLA</name>
<sequence>MWLPVMVLVVLIFLYRWNRQRQILPFLTDKYVFITGCDSGFGNVLAKQLDRRGLRVLAACLTDKGAEELKKETSSRLRTIILDISDSQMVTSVTEWITNSVGNEGLWGLVNNAGIVLCGPNGLQRKEDFAKVLEVNLLGTIDVTLHLLPLIRRSRGRIVNVSSGAGRLAVTGGGYCLSKYGVEAFSDSLRREMYNFGVKVSIIEPGAFRTQMSQAENLKMSLTKLWEALPQEIKESYGEQYIQQQCHGLDKLVEYASPKLTEVTDCMEHALTAVFPWTRYSPGWDSKLYFIPLSYLPTAISDYVLLHSTLKTIQTTEKP</sequence>
<comment type="similarity">
    <text evidence="1 3">Belongs to the short-chain dehydrogenases/reductases (SDR) family.</text>
</comment>
<organism evidence="6">
    <name type="scientific">Xenopus laevis</name>
    <name type="common">African clawed frog</name>
    <dbReference type="NCBI Taxonomy" id="8355"/>
    <lineage>
        <taxon>Eukaryota</taxon>
        <taxon>Metazoa</taxon>
        <taxon>Chordata</taxon>
        <taxon>Craniata</taxon>
        <taxon>Vertebrata</taxon>
        <taxon>Euteleostomi</taxon>
        <taxon>Amphibia</taxon>
        <taxon>Batrachia</taxon>
        <taxon>Anura</taxon>
        <taxon>Pipoidea</taxon>
        <taxon>Pipidae</taxon>
        <taxon>Xenopodinae</taxon>
        <taxon>Xenopus</taxon>
        <taxon>Xenopus</taxon>
    </lineage>
</organism>
<evidence type="ECO:0000256" key="4">
    <source>
        <dbReference type="SAM" id="SignalP"/>
    </source>
</evidence>
<accession>A0A1L8HHZ6</accession>
<dbReference type="Proteomes" id="UP000186698">
    <property type="component" value="Chromosome 2L"/>
</dbReference>
<dbReference type="SUPFAM" id="SSF51735">
    <property type="entry name" value="NAD(P)-binding Rossmann-fold domains"/>
    <property type="match status" value="1"/>
</dbReference>
<evidence type="ECO:0000256" key="1">
    <source>
        <dbReference type="ARBA" id="ARBA00006484"/>
    </source>
</evidence>